<keyword evidence="1" id="KW-1133">Transmembrane helix</keyword>
<organism evidence="3 4">
    <name type="scientific">Rhizoctonia solani</name>
    <dbReference type="NCBI Taxonomy" id="456999"/>
    <lineage>
        <taxon>Eukaryota</taxon>
        <taxon>Fungi</taxon>
        <taxon>Dikarya</taxon>
        <taxon>Basidiomycota</taxon>
        <taxon>Agaricomycotina</taxon>
        <taxon>Agaricomycetes</taxon>
        <taxon>Cantharellales</taxon>
        <taxon>Ceratobasidiaceae</taxon>
        <taxon>Rhizoctonia</taxon>
    </lineage>
</organism>
<name>A0A8H2X043_9AGAM</name>
<dbReference type="AlphaFoldDB" id="A0A8H2X043"/>
<keyword evidence="1" id="KW-0472">Membrane</keyword>
<feature type="transmembrane region" description="Helical" evidence="1">
    <location>
        <begin position="67"/>
        <end position="94"/>
    </location>
</feature>
<evidence type="ECO:0000259" key="2">
    <source>
        <dbReference type="Pfam" id="PF24853"/>
    </source>
</evidence>
<reference evidence="3" key="1">
    <citation type="submission" date="2021-01" db="EMBL/GenBank/DDBJ databases">
        <authorList>
            <person name="Kaushik A."/>
        </authorList>
    </citation>
    <scope>NUCLEOTIDE SEQUENCE</scope>
    <source>
        <strain evidence="3">AG4-R118</strain>
    </source>
</reference>
<feature type="domain" description="DUF7727" evidence="2">
    <location>
        <begin position="1"/>
        <end position="152"/>
    </location>
</feature>
<sequence>MGVFIWHQWARYVALTAGIYGIWAGFWGILFRKFFWDFIGGKLQAPAPGQPPFSGGMMSLPSTAPSAAPFITIIVQVPLIQILTIIMSLVLVLLEWPLPLMRKLPIYRSLVFRVVWLLLLAFVSVLFYQGTNVALYGLTAAIGYGRAVVKGEIMQEAKENRGQGESTKA</sequence>
<evidence type="ECO:0000313" key="4">
    <source>
        <dbReference type="Proteomes" id="UP000663888"/>
    </source>
</evidence>
<proteinExistence type="predicted"/>
<evidence type="ECO:0000256" key="1">
    <source>
        <dbReference type="SAM" id="Phobius"/>
    </source>
</evidence>
<gene>
    <name evidence="3" type="ORF">RDB_LOCUS14227</name>
</gene>
<accession>A0A8H2X043</accession>
<feature type="transmembrane region" description="Helical" evidence="1">
    <location>
        <begin position="12"/>
        <end position="30"/>
    </location>
</feature>
<comment type="caution">
    <text evidence="3">The sequence shown here is derived from an EMBL/GenBank/DDBJ whole genome shotgun (WGS) entry which is preliminary data.</text>
</comment>
<feature type="transmembrane region" description="Helical" evidence="1">
    <location>
        <begin position="106"/>
        <end position="127"/>
    </location>
</feature>
<protein>
    <recommendedName>
        <fullName evidence="2">DUF7727 domain-containing protein</fullName>
    </recommendedName>
</protein>
<dbReference type="PANTHER" id="PTHR40629">
    <property type="entry name" value="PRO41 PROTEIN"/>
    <property type="match status" value="1"/>
</dbReference>
<dbReference type="Pfam" id="PF24853">
    <property type="entry name" value="DUF7727"/>
    <property type="match status" value="1"/>
</dbReference>
<dbReference type="InterPro" id="IPR056144">
    <property type="entry name" value="DUF7727"/>
</dbReference>
<evidence type="ECO:0000313" key="3">
    <source>
        <dbReference type="EMBL" id="CAE6413750.1"/>
    </source>
</evidence>
<keyword evidence="1" id="KW-0812">Transmembrane</keyword>
<dbReference type="EMBL" id="CAJMWX010000347">
    <property type="protein sequence ID" value="CAE6413750.1"/>
    <property type="molecule type" value="Genomic_DNA"/>
</dbReference>
<dbReference type="PANTHER" id="PTHR40629:SF1">
    <property type="entry name" value="PRO41 PROTEIN"/>
    <property type="match status" value="1"/>
</dbReference>
<dbReference type="Proteomes" id="UP000663888">
    <property type="component" value="Unassembled WGS sequence"/>
</dbReference>